<dbReference type="EMBL" id="JACXVP010000010">
    <property type="protein sequence ID" value="KAG5579599.1"/>
    <property type="molecule type" value="Genomic_DNA"/>
</dbReference>
<organism evidence="2 3">
    <name type="scientific">Solanum commersonii</name>
    <name type="common">Commerson's wild potato</name>
    <name type="synonym">Commerson's nightshade</name>
    <dbReference type="NCBI Taxonomy" id="4109"/>
    <lineage>
        <taxon>Eukaryota</taxon>
        <taxon>Viridiplantae</taxon>
        <taxon>Streptophyta</taxon>
        <taxon>Embryophyta</taxon>
        <taxon>Tracheophyta</taxon>
        <taxon>Spermatophyta</taxon>
        <taxon>Magnoliopsida</taxon>
        <taxon>eudicotyledons</taxon>
        <taxon>Gunneridae</taxon>
        <taxon>Pentapetalae</taxon>
        <taxon>asterids</taxon>
        <taxon>lamiids</taxon>
        <taxon>Solanales</taxon>
        <taxon>Solanaceae</taxon>
        <taxon>Solanoideae</taxon>
        <taxon>Solaneae</taxon>
        <taxon>Solanum</taxon>
    </lineage>
</organism>
<dbReference type="Proteomes" id="UP000824120">
    <property type="component" value="Chromosome 10"/>
</dbReference>
<feature type="region of interest" description="Disordered" evidence="1">
    <location>
        <begin position="68"/>
        <end position="114"/>
    </location>
</feature>
<sequence>MSTKRDIIELHTNPTIRISSRLVVTLDLAKLVSTRILRGWWDNYMSVEAKAMIKSRSFMVNIKAKMDPPWVTKGRGKGNNPRGRGRSSPGMDPPWIQDKGRGRGRLALERSSSY</sequence>
<dbReference type="AlphaFoldDB" id="A0A9J5WW75"/>
<keyword evidence="3" id="KW-1185">Reference proteome</keyword>
<protein>
    <submittedName>
        <fullName evidence="2">Uncharacterized protein</fullName>
    </submittedName>
</protein>
<evidence type="ECO:0000313" key="2">
    <source>
        <dbReference type="EMBL" id="KAG5579599.1"/>
    </source>
</evidence>
<reference evidence="2 3" key="1">
    <citation type="submission" date="2020-09" db="EMBL/GenBank/DDBJ databases">
        <title>De no assembly of potato wild relative species, Solanum commersonii.</title>
        <authorList>
            <person name="Cho K."/>
        </authorList>
    </citation>
    <scope>NUCLEOTIDE SEQUENCE [LARGE SCALE GENOMIC DNA]</scope>
    <source>
        <strain evidence="2">LZ3.2</strain>
        <tissue evidence="2">Leaf</tissue>
    </source>
</reference>
<feature type="compositionally biased region" description="Low complexity" evidence="1">
    <location>
        <begin position="78"/>
        <end position="90"/>
    </location>
</feature>
<evidence type="ECO:0000256" key="1">
    <source>
        <dbReference type="SAM" id="MobiDB-lite"/>
    </source>
</evidence>
<name>A0A9J5WW75_SOLCO</name>
<comment type="caution">
    <text evidence="2">The sequence shown here is derived from an EMBL/GenBank/DDBJ whole genome shotgun (WGS) entry which is preliminary data.</text>
</comment>
<evidence type="ECO:0000313" key="3">
    <source>
        <dbReference type="Proteomes" id="UP000824120"/>
    </source>
</evidence>
<gene>
    <name evidence="2" type="ORF">H5410_050226</name>
</gene>
<proteinExistence type="predicted"/>
<accession>A0A9J5WW75</accession>